<dbReference type="InterPro" id="IPR050469">
    <property type="entry name" value="Diguanylate_Cyclase"/>
</dbReference>
<sequence length="331" mass="36334">MLDPKLTDEPARMAALERYEVLDTPSEPSFDRITDLVRSILGVPISAVSLVDSGRQWFKSLAGLDASETSRDIAFCDHTIRQRAPMVVTDAQEDARFRDNPLVTGDPNIRSYAGIPLETPDGYNIGSLCAIDTVPREFDPGQIAILKNLAALVVEQLELRRIAERDHLTGALTRRAFLTEMNRAIALFERHERPASLLLFDIDHFKRINDTHGHPAGDQVIRGIARLCTSLQRPSDSLGRLGGEEFGILLPETAEEDAARAAQRFCEAIAAAEIPGPPPLRVTVSFGVAELRGDWPTGESWLAVADMALYEAKRSGRNRVAVARHGASHAT</sequence>
<dbReference type="CDD" id="cd01949">
    <property type="entry name" value="GGDEF"/>
    <property type="match status" value="1"/>
</dbReference>
<dbReference type="Proteomes" id="UP000028411">
    <property type="component" value="Unassembled WGS sequence"/>
</dbReference>
<dbReference type="Gene3D" id="3.30.450.40">
    <property type="match status" value="1"/>
</dbReference>
<dbReference type="InterPro" id="IPR043128">
    <property type="entry name" value="Rev_trsase/Diguanyl_cyclase"/>
</dbReference>
<proteinExistence type="predicted"/>
<dbReference type="GO" id="GO:0052621">
    <property type="term" value="F:diguanylate cyclase activity"/>
    <property type="evidence" value="ECO:0007669"/>
    <property type="project" value="UniProtKB-EC"/>
</dbReference>
<evidence type="ECO:0000259" key="3">
    <source>
        <dbReference type="PROSITE" id="PS50887"/>
    </source>
</evidence>
<dbReference type="SMART" id="SM00065">
    <property type="entry name" value="GAF"/>
    <property type="match status" value="1"/>
</dbReference>
<dbReference type="FunFam" id="3.30.70.270:FF:000001">
    <property type="entry name" value="Diguanylate cyclase domain protein"/>
    <property type="match status" value="1"/>
</dbReference>
<protein>
    <recommendedName>
        <fullName evidence="1">diguanylate cyclase</fullName>
        <ecNumber evidence="1">2.7.7.65</ecNumber>
    </recommendedName>
</protein>
<evidence type="ECO:0000256" key="2">
    <source>
        <dbReference type="ARBA" id="ARBA00034247"/>
    </source>
</evidence>
<name>A0A081RD56_SPHCR</name>
<dbReference type="EC" id="2.7.7.65" evidence="1"/>
<dbReference type="InterPro" id="IPR029787">
    <property type="entry name" value="Nucleotide_cyclase"/>
</dbReference>
<dbReference type="SUPFAM" id="SSF55073">
    <property type="entry name" value="Nucleotide cyclase"/>
    <property type="match status" value="1"/>
</dbReference>
<dbReference type="PANTHER" id="PTHR45138:SF9">
    <property type="entry name" value="DIGUANYLATE CYCLASE DGCM-RELATED"/>
    <property type="match status" value="1"/>
</dbReference>
<dbReference type="Gene3D" id="3.30.70.270">
    <property type="match status" value="1"/>
</dbReference>
<dbReference type="AlphaFoldDB" id="A0A081RD56"/>
<dbReference type="SMART" id="SM00267">
    <property type="entry name" value="GGDEF"/>
    <property type="match status" value="1"/>
</dbReference>
<dbReference type="PATRIC" id="fig|46429.4.peg.2512"/>
<dbReference type="SUPFAM" id="SSF55781">
    <property type="entry name" value="GAF domain-like"/>
    <property type="match status" value="1"/>
</dbReference>
<accession>A0A081RD56</accession>
<dbReference type="EMBL" id="JFHR01000027">
    <property type="protein sequence ID" value="KEQ53129.1"/>
    <property type="molecule type" value="Genomic_DNA"/>
</dbReference>
<comment type="catalytic activity">
    <reaction evidence="2">
        <text>2 GTP = 3',3'-c-di-GMP + 2 diphosphate</text>
        <dbReference type="Rhea" id="RHEA:24898"/>
        <dbReference type="ChEBI" id="CHEBI:33019"/>
        <dbReference type="ChEBI" id="CHEBI:37565"/>
        <dbReference type="ChEBI" id="CHEBI:58805"/>
        <dbReference type="EC" id="2.7.7.65"/>
    </reaction>
</comment>
<dbReference type="Pfam" id="PF00990">
    <property type="entry name" value="GGDEF"/>
    <property type="match status" value="1"/>
</dbReference>
<dbReference type="InterPro" id="IPR000160">
    <property type="entry name" value="GGDEF_dom"/>
</dbReference>
<evidence type="ECO:0000256" key="1">
    <source>
        <dbReference type="ARBA" id="ARBA00012528"/>
    </source>
</evidence>
<evidence type="ECO:0000313" key="5">
    <source>
        <dbReference type="Proteomes" id="UP000028411"/>
    </source>
</evidence>
<dbReference type="OrthoDB" id="315417at2"/>
<dbReference type="InterPro" id="IPR003018">
    <property type="entry name" value="GAF"/>
</dbReference>
<reference evidence="4 5" key="1">
    <citation type="submission" date="2014-02" db="EMBL/GenBank/DDBJ databases">
        <title>Whole genome sequence of Sphingobium chlorophenolicum NBRC 16172.</title>
        <authorList>
            <person name="Gan H.M."/>
            <person name="Gan H.Y."/>
            <person name="Chew T.H."/>
            <person name="Savka M.A."/>
        </authorList>
    </citation>
    <scope>NUCLEOTIDE SEQUENCE [LARGE SCALE GENOMIC DNA]</scope>
    <source>
        <strain evidence="4 5">NBRC 16172</strain>
    </source>
</reference>
<dbReference type="PANTHER" id="PTHR45138">
    <property type="entry name" value="REGULATORY COMPONENTS OF SENSORY TRANSDUCTION SYSTEM"/>
    <property type="match status" value="1"/>
</dbReference>
<comment type="caution">
    <text evidence="4">The sequence shown here is derived from an EMBL/GenBank/DDBJ whole genome shotgun (WGS) entry which is preliminary data.</text>
</comment>
<dbReference type="RefSeq" id="WP_037452253.1">
    <property type="nucleotide sequence ID" value="NZ_JFHR01000027.1"/>
</dbReference>
<feature type="domain" description="GGDEF" evidence="3">
    <location>
        <begin position="193"/>
        <end position="325"/>
    </location>
</feature>
<dbReference type="eggNOG" id="COG3706">
    <property type="taxonomic scope" value="Bacteria"/>
</dbReference>
<organism evidence="4 5">
    <name type="scientific">Sphingobium chlorophenolicum</name>
    <dbReference type="NCBI Taxonomy" id="46429"/>
    <lineage>
        <taxon>Bacteria</taxon>
        <taxon>Pseudomonadati</taxon>
        <taxon>Pseudomonadota</taxon>
        <taxon>Alphaproteobacteria</taxon>
        <taxon>Sphingomonadales</taxon>
        <taxon>Sphingomonadaceae</taxon>
        <taxon>Sphingobium</taxon>
    </lineage>
</organism>
<evidence type="ECO:0000313" key="4">
    <source>
        <dbReference type="EMBL" id="KEQ53129.1"/>
    </source>
</evidence>
<dbReference type="NCBIfam" id="TIGR00254">
    <property type="entry name" value="GGDEF"/>
    <property type="match status" value="1"/>
</dbReference>
<dbReference type="PROSITE" id="PS50887">
    <property type="entry name" value="GGDEF"/>
    <property type="match status" value="1"/>
</dbReference>
<dbReference type="InterPro" id="IPR029016">
    <property type="entry name" value="GAF-like_dom_sf"/>
</dbReference>
<gene>
    <name evidence="4" type="ORF">BV95_02534</name>
</gene>
<dbReference type="Pfam" id="PF01590">
    <property type="entry name" value="GAF"/>
    <property type="match status" value="1"/>
</dbReference>